<keyword evidence="1" id="KW-1133">Transmembrane helix</keyword>
<dbReference type="STRING" id="368408.Tpen_1619"/>
<dbReference type="HOGENOM" id="CLU_720842_0_0_2"/>
<accession>A1S0N4</accession>
<dbReference type="GeneID" id="4601911"/>
<dbReference type="SUPFAM" id="SSF53850">
    <property type="entry name" value="Periplasmic binding protein-like II"/>
    <property type="match status" value="1"/>
</dbReference>
<keyword evidence="1" id="KW-0812">Transmembrane</keyword>
<reference evidence="3" key="1">
    <citation type="journal article" date="2008" name="J. Bacteriol.">
        <title>Genome sequence of Thermofilum pendens reveals an exceptional loss of biosynthetic pathways without genome reduction.</title>
        <authorList>
            <person name="Anderson I."/>
            <person name="Rodriguez J."/>
            <person name="Susanti D."/>
            <person name="Porat I."/>
            <person name="Reich C."/>
            <person name="Ulrich L.E."/>
            <person name="Elkins J.G."/>
            <person name="Mavromatis K."/>
            <person name="Lykidis A."/>
            <person name="Kim E."/>
            <person name="Thompson L.S."/>
            <person name="Nolan M."/>
            <person name="Land M."/>
            <person name="Copeland A."/>
            <person name="Lapidus A."/>
            <person name="Lucas S."/>
            <person name="Detter C."/>
            <person name="Zhulin I.B."/>
            <person name="Olsen G.J."/>
            <person name="Whitman W."/>
            <person name="Mukhopadhyay B."/>
            <person name="Bristow J."/>
            <person name="Kyrpides N."/>
        </authorList>
    </citation>
    <scope>NUCLEOTIDE SEQUENCE [LARGE SCALE GENOMIC DNA]</scope>
    <source>
        <strain evidence="3">DSM 2475 / Hrk 5</strain>
    </source>
</reference>
<dbReference type="EnsemblBacteria" id="ABL79014">
    <property type="protein sequence ID" value="ABL79014"/>
    <property type="gene ID" value="Tpen_1619"/>
</dbReference>
<feature type="transmembrane region" description="Helical" evidence="1">
    <location>
        <begin position="9"/>
        <end position="28"/>
    </location>
</feature>
<organism evidence="2 3">
    <name type="scientific">Thermofilum pendens (strain DSM 2475 / Hrk 5)</name>
    <dbReference type="NCBI Taxonomy" id="368408"/>
    <lineage>
        <taxon>Archaea</taxon>
        <taxon>Thermoproteota</taxon>
        <taxon>Thermoprotei</taxon>
        <taxon>Thermofilales</taxon>
        <taxon>Thermofilaceae</taxon>
        <taxon>Thermofilum</taxon>
    </lineage>
</organism>
<dbReference type="PANTHER" id="PTHR43649">
    <property type="entry name" value="ARABINOSE-BINDING PROTEIN-RELATED"/>
    <property type="match status" value="1"/>
</dbReference>
<evidence type="ECO:0000313" key="3">
    <source>
        <dbReference type="Proteomes" id="UP000000641"/>
    </source>
</evidence>
<dbReference type="InterPro" id="IPR050490">
    <property type="entry name" value="Bact_solute-bd_prot1"/>
</dbReference>
<dbReference type="RefSeq" id="WP_011753279.1">
    <property type="nucleotide sequence ID" value="NC_008698.1"/>
</dbReference>
<keyword evidence="3" id="KW-1185">Reference proteome</keyword>
<dbReference type="Pfam" id="PF13416">
    <property type="entry name" value="SBP_bac_8"/>
    <property type="match status" value="1"/>
</dbReference>
<sequence>MSKKPPTKIIALIVLAVIIVAGIGVLLVQQLTPKPKPHLVIWGRATFVPPQMYWIEKKVREWASKNNVDVEITWYAVADIGKKLTAAVEAGNPPDIVINGHPVAIFAEKGLLLPLDDVIEKLNKSDFYEIKLKICSWGGHYYCVPMGFEMTWLHVRWDIVQKAGAQNLFPLKSLDDFYVAAKALHNVEPGVYGVGLPLGLNGYDTWWTFEHFWGGYGGAMLANRSVAGVIMDKEPYRSALKKAFEIERKIWVEKLTPPDSDQWVDASNNNAYIQGKIAMTINPASIYYALMTQNPELAAKTKLFVLPISVDCGDESTFIFKTTKYPDLAKDLVYYLFADKDDYRRGFVEAGALYFLPPFKSQMKVISSDWKKGKYPAFGEDPAVAVEKIKFMETAAFPLGERTTPSETFREGFIWNEMIQRVVVKGEDPDKVIDEYAARLREEVRRVYGG</sequence>
<dbReference type="EMBL" id="CP000505">
    <property type="protein sequence ID" value="ABL79014.1"/>
    <property type="molecule type" value="Genomic_DNA"/>
</dbReference>
<protein>
    <submittedName>
        <fullName evidence="2">Extracellular solute-binding protein, family 1</fullName>
    </submittedName>
</protein>
<keyword evidence="1" id="KW-0472">Membrane</keyword>
<dbReference type="Proteomes" id="UP000000641">
    <property type="component" value="Chromosome"/>
</dbReference>
<dbReference type="AlphaFoldDB" id="A1S0N4"/>
<gene>
    <name evidence="2" type="ordered locus">Tpen_1619</name>
</gene>
<dbReference type="Gene3D" id="3.40.190.10">
    <property type="entry name" value="Periplasmic binding protein-like II"/>
    <property type="match status" value="1"/>
</dbReference>
<evidence type="ECO:0000313" key="2">
    <source>
        <dbReference type="EMBL" id="ABL79014.1"/>
    </source>
</evidence>
<name>A1S0N4_THEPD</name>
<evidence type="ECO:0000256" key="1">
    <source>
        <dbReference type="SAM" id="Phobius"/>
    </source>
</evidence>
<dbReference type="InterPro" id="IPR006059">
    <property type="entry name" value="SBP"/>
</dbReference>
<dbReference type="eggNOG" id="arCOG00153">
    <property type="taxonomic scope" value="Archaea"/>
</dbReference>
<dbReference type="KEGG" id="tpe:Tpen_1619"/>
<proteinExistence type="predicted"/>
<dbReference type="OrthoDB" id="374511at2157"/>
<dbReference type="PANTHER" id="PTHR43649:SF12">
    <property type="entry name" value="DIACETYLCHITOBIOSE BINDING PROTEIN DASA"/>
    <property type="match status" value="1"/>
</dbReference>